<accession>A0A8D8TCC3</accession>
<sequence length="117" mass="13237">MPTIDSHIILSLQLILIYHSILTIGSHIINSDIFLAYLSTSRNPSITLSWPSFCLLSSYPCHSIPTIIDSHIIPGCLQVLQVLQIQKSPFQSKVLLFFTLSSYFSEWLIFISPMNII</sequence>
<keyword evidence="1" id="KW-1133">Transmembrane helix</keyword>
<proteinExistence type="predicted"/>
<protein>
    <submittedName>
        <fullName evidence="2">Uncharacterized protein</fullName>
    </submittedName>
</protein>
<evidence type="ECO:0000256" key="1">
    <source>
        <dbReference type="SAM" id="Phobius"/>
    </source>
</evidence>
<reference evidence="2" key="1">
    <citation type="submission" date="2021-05" db="EMBL/GenBank/DDBJ databases">
        <authorList>
            <person name="Alioto T."/>
            <person name="Alioto T."/>
            <person name="Gomez Garrido J."/>
        </authorList>
    </citation>
    <scope>NUCLEOTIDE SEQUENCE</scope>
</reference>
<keyword evidence="1" id="KW-0812">Transmembrane</keyword>
<evidence type="ECO:0000313" key="2">
    <source>
        <dbReference type="EMBL" id="CAG6682796.1"/>
    </source>
</evidence>
<feature type="transmembrane region" description="Helical" evidence="1">
    <location>
        <begin position="94"/>
        <end position="116"/>
    </location>
</feature>
<organism evidence="2">
    <name type="scientific">Cacopsylla melanoneura</name>
    <dbReference type="NCBI Taxonomy" id="428564"/>
    <lineage>
        <taxon>Eukaryota</taxon>
        <taxon>Metazoa</taxon>
        <taxon>Ecdysozoa</taxon>
        <taxon>Arthropoda</taxon>
        <taxon>Hexapoda</taxon>
        <taxon>Insecta</taxon>
        <taxon>Pterygota</taxon>
        <taxon>Neoptera</taxon>
        <taxon>Paraneoptera</taxon>
        <taxon>Hemiptera</taxon>
        <taxon>Sternorrhyncha</taxon>
        <taxon>Psylloidea</taxon>
        <taxon>Psyllidae</taxon>
        <taxon>Psyllinae</taxon>
        <taxon>Cacopsylla</taxon>
    </lineage>
</organism>
<name>A0A8D8TCC3_9HEMI</name>
<dbReference type="AlphaFoldDB" id="A0A8D8TCC3"/>
<feature type="transmembrane region" description="Helical" evidence="1">
    <location>
        <begin position="15"/>
        <end position="38"/>
    </location>
</feature>
<keyword evidence="1" id="KW-0472">Membrane</keyword>
<dbReference type="EMBL" id="HBUF01260777">
    <property type="protein sequence ID" value="CAG6682796.1"/>
    <property type="molecule type" value="Transcribed_RNA"/>
</dbReference>